<dbReference type="Gene3D" id="3.40.50.1010">
    <property type="entry name" value="5'-nuclease"/>
    <property type="match status" value="1"/>
</dbReference>
<dbReference type="Proteomes" id="UP000053593">
    <property type="component" value="Unassembled WGS sequence"/>
</dbReference>
<reference evidence="3 4" key="1">
    <citation type="submission" date="2014-04" db="EMBL/GenBank/DDBJ databases">
        <title>Evolutionary Origins and Diversification of the Mycorrhizal Mutualists.</title>
        <authorList>
            <consortium name="DOE Joint Genome Institute"/>
            <consortium name="Mycorrhizal Genomics Consortium"/>
            <person name="Kohler A."/>
            <person name="Kuo A."/>
            <person name="Nagy L.G."/>
            <person name="Floudas D."/>
            <person name="Copeland A."/>
            <person name="Barry K.W."/>
            <person name="Cichocki N."/>
            <person name="Veneault-Fourrey C."/>
            <person name="LaButti K."/>
            <person name="Lindquist E.A."/>
            <person name="Lipzen A."/>
            <person name="Lundell T."/>
            <person name="Morin E."/>
            <person name="Murat C."/>
            <person name="Riley R."/>
            <person name="Ohm R."/>
            <person name="Sun H."/>
            <person name="Tunlid A."/>
            <person name="Henrissat B."/>
            <person name="Grigoriev I.V."/>
            <person name="Hibbett D.S."/>
            <person name="Martin F."/>
        </authorList>
    </citation>
    <scope>NUCLEOTIDE SEQUENCE [LARGE SCALE GENOMIC DNA]</scope>
    <source>
        <strain evidence="3 4">FD-317 M1</strain>
    </source>
</reference>
<feature type="compositionally biased region" description="Gly residues" evidence="2">
    <location>
        <begin position="985"/>
        <end position="1005"/>
    </location>
</feature>
<feature type="region of interest" description="Disordered" evidence="2">
    <location>
        <begin position="966"/>
        <end position="1017"/>
    </location>
</feature>
<comment type="similarity">
    <text evidence="1">Belongs to the asteroid family.</text>
</comment>
<feature type="compositionally biased region" description="Low complexity" evidence="2">
    <location>
        <begin position="228"/>
        <end position="244"/>
    </location>
</feature>
<dbReference type="SUPFAM" id="SSF88723">
    <property type="entry name" value="PIN domain-like"/>
    <property type="match status" value="1"/>
</dbReference>
<dbReference type="HOGENOM" id="CLU_314230_0_0_1"/>
<evidence type="ECO:0008006" key="5">
    <source>
        <dbReference type="Google" id="ProtNLM"/>
    </source>
</evidence>
<sequence length="1017" mass="111015">MGVHGLTTFLRENRKLSETLNLPSESQEPTHLVIDGWSFIYAVLHKSNLPWVYGGEYVDFAQSIRRVIRAWFSVGVSGLSFVFDGPFPALKHQTILSRSTKSHVHPTLLFFRTSPTARSSPRYLNDPESRIFPPLCYPVTVQTLLDLRNELGEDSKLDVVFADSEGDPFAVELAARIGAYVVANDSDYAILNAEGYKGWIPLEGIVWSALSSKDEDLMESPEEGGWQSTSKPSSSNRNRNPSSSVGFGRGIIPPDSPNLSLSFIVHTPSLLASTLNIPVTLLPLLGALLGNDFSNPNLSNHNQIPSYSSSSKSKSPHQHLFFESGLPLSARINRVALTLSLIITAAKANTPHKKQKHQVDSVMDLISKSVKALLIRGADSMTSGELDGVIEGVVESTLQYAIPQSEAQEIAPPHSLCPLHEPEYCQLIPIFSRNVERVIAEAEAELAGTGQLDENIDMDGVNDDDLKRHPISIDSDLEKMISEKVRVRDTLIDAYRLGYLSPPVLNALTPSISVPPSSSSSSSSSVGSGTLWTKLFLENPDLESTPRLTRRIRMWMCAVLDDAVGLPEAVEEPEEEESPQHGDEGDEDDEEEDEEEDEEDTGDPDELIDVIESGSDSSEDEDGPDVLAPLKGALHRLHHPDLENHAESSTANTEDDEAEVPKRRVVVTEYVRQGTRVVGESVEVPELGEVLRSIGVELAEPPKLVSPRFPRRVPGNGTPTPFLLRPASERLDIFLRLLTTSNTSSSSYPTSPSQSEPDNTRLLDLLHNLPPSQLCLALAFRWLMTCLASKANEARSRTADQQQLKPDAKQKSNTTVSTWNVKERQELREKMQARWTEREARCLLAAFDWGSESQSDFTGQGQGGGQSFGYPPLHERSIQLTVQILVCLDSVHQLAEVMLLTGDGANSRVAMPAHLFSGRKFHAYLADAVPLPDSPEDNRLWEACSYGFGLGDGMGGEVFADEMVKGGRKKNKKDKVDTTTSKQGNGKGGGGKGKGSARGGGGAGKGSLFDLLGDVEA</sequence>
<feature type="compositionally biased region" description="Acidic residues" evidence="2">
    <location>
        <begin position="584"/>
        <end position="609"/>
    </location>
</feature>
<evidence type="ECO:0000313" key="3">
    <source>
        <dbReference type="EMBL" id="KIK61136.1"/>
    </source>
</evidence>
<evidence type="ECO:0000256" key="2">
    <source>
        <dbReference type="SAM" id="MobiDB-lite"/>
    </source>
</evidence>
<proteinExistence type="inferred from homology"/>
<evidence type="ECO:0000313" key="4">
    <source>
        <dbReference type="Proteomes" id="UP000053593"/>
    </source>
</evidence>
<dbReference type="OrthoDB" id="25987at2759"/>
<evidence type="ECO:0000256" key="1">
    <source>
        <dbReference type="ARBA" id="ARBA00007398"/>
    </source>
</evidence>
<dbReference type="PANTHER" id="PTHR15665">
    <property type="entry name" value="ASTEROID PROTEIN"/>
    <property type="match status" value="1"/>
</dbReference>
<dbReference type="InterPro" id="IPR026832">
    <property type="entry name" value="Asteroid"/>
</dbReference>
<dbReference type="InterPro" id="IPR029060">
    <property type="entry name" value="PIN-like_dom_sf"/>
</dbReference>
<feature type="region of interest" description="Disordered" evidence="2">
    <location>
        <begin position="569"/>
        <end position="627"/>
    </location>
</feature>
<feature type="region of interest" description="Disordered" evidence="2">
    <location>
        <begin position="796"/>
        <end position="817"/>
    </location>
</feature>
<name>A0A0D0BZ46_9AGAR</name>
<gene>
    <name evidence="3" type="ORF">GYMLUDRAFT_43226</name>
</gene>
<protein>
    <recommendedName>
        <fullName evidence="5">Asteroid domain-containing protein</fullName>
    </recommendedName>
</protein>
<feature type="region of interest" description="Disordered" evidence="2">
    <location>
        <begin position="217"/>
        <end position="249"/>
    </location>
</feature>
<dbReference type="EMBL" id="KN834772">
    <property type="protein sequence ID" value="KIK61136.1"/>
    <property type="molecule type" value="Genomic_DNA"/>
</dbReference>
<organism evidence="3 4">
    <name type="scientific">Collybiopsis luxurians FD-317 M1</name>
    <dbReference type="NCBI Taxonomy" id="944289"/>
    <lineage>
        <taxon>Eukaryota</taxon>
        <taxon>Fungi</taxon>
        <taxon>Dikarya</taxon>
        <taxon>Basidiomycota</taxon>
        <taxon>Agaricomycotina</taxon>
        <taxon>Agaricomycetes</taxon>
        <taxon>Agaricomycetidae</taxon>
        <taxon>Agaricales</taxon>
        <taxon>Marasmiineae</taxon>
        <taxon>Omphalotaceae</taxon>
        <taxon>Collybiopsis</taxon>
        <taxon>Collybiopsis luxurians</taxon>
    </lineage>
</organism>
<dbReference type="PANTHER" id="PTHR15665:SF1">
    <property type="entry name" value="PROTEIN ASTEROID HOMOLOG 1"/>
    <property type="match status" value="1"/>
</dbReference>
<keyword evidence="4" id="KW-1185">Reference proteome</keyword>
<dbReference type="AlphaFoldDB" id="A0A0D0BZ46"/>
<accession>A0A0D0BZ46</accession>